<evidence type="ECO:0000313" key="10">
    <source>
        <dbReference type="Proteomes" id="UP000307173"/>
    </source>
</evidence>
<dbReference type="OrthoDB" id="10070851at2759"/>
<evidence type="ECO:0000259" key="8">
    <source>
        <dbReference type="PROSITE" id="PS51778"/>
    </source>
</evidence>
<dbReference type="Pfam" id="PF00169">
    <property type="entry name" value="PH"/>
    <property type="match status" value="1"/>
</dbReference>
<dbReference type="Gene3D" id="1.20.1270.60">
    <property type="entry name" value="Arfaptin homology (AH) domain/BAR domain"/>
    <property type="match status" value="1"/>
</dbReference>
<dbReference type="PROSITE" id="PS51778">
    <property type="entry name" value="VAST"/>
    <property type="match status" value="1"/>
</dbReference>
<dbReference type="EMBL" id="SELW01000331">
    <property type="protein sequence ID" value="TID29151.1"/>
    <property type="molecule type" value="Genomic_DNA"/>
</dbReference>
<feature type="domain" description="VASt" evidence="8">
    <location>
        <begin position="760"/>
        <end position="924"/>
    </location>
</feature>
<dbReference type="GO" id="GO:0016020">
    <property type="term" value="C:membrane"/>
    <property type="evidence" value="ECO:0007669"/>
    <property type="project" value="UniProtKB-SubCell"/>
</dbReference>
<dbReference type="Pfam" id="PF16746">
    <property type="entry name" value="BAR_3"/>
    <property type="match status" value="1"/>
</dbReference>
<comment type="subcellular location">
    <subcellularLocation>
        <location evidence="1">Membrane</location>
    </subcellularLocation>
</comment>
<name>A0A4V4NFT4_9ASCO</name>
<dbReference type="AlphaFoldDB" id="A0A4V4NFT4"/>
<keyword evidence="2 6" id="KW-0812">Transmembrane</keyword>
<evidence type="ECO:0000256" key="5">
    <source>
        <dbReference type="SAM" id="MobiDB-lite"/>
    </source>
</evidence>
<reference evidence="9 10" key="1">
    <citation type="journal article" date="2019" name="Front. Genet.">
        <title>Whole-Genome Sequencing of the Opportunistic Yeast Pathogen Candida inconspicua Uncovers Its Hybrid Origin.</title>
        <authorList>
            <person name="Mixao V."/>
            <person name="Hansen A.P."/>
            <person name="Saus E."/>
            <person name="Boekhout T."/>
            <person name="Lass-Florl C."/>
            <person name="Gabaldon T."/>
        </authorList>
    </citation>
    <scope>NUCLEOTIDE SEQUENCE [LARGE SCALE GENOMIC DNA]</scope>
    <source>
        <strain evidence="9 10">CBS 180</strain>
    </source>
</reference>
<dbReference type="InterPro" id="IPR031968">
    <property type="entry name" value="VASt"/>
</dbReference>
<keyword evidence="3 6" id="KW-1133">Transmembrane helix</keyword>
<feature type="region of interest" description="Disordered" evidence="5">
    <location>
        <begin position="1"/>
        <end position="21"/>
    </location>
</feature>
<evidence type="ECO:0000256" key="4">
    <source>
        <dbReference type="ARBA" id="ARBA00023136"/>
    </source>
</evidence>
<organism evidence="9 10">
    <name type="scientific">Pichia inconspicua</name>
    <dbReference type="NCBI Taxonomy" id="52247"/>
    <lineage>
        <taxon>Eukaryota</taxon>
        <taxon>Fungi</taxon>
        <taxon>Dikarya</taxon>
        <taxon>Ascomycota</taxon>
        <taxon>Saccharomycotina</taxon>
        <taxon>Pichiomycetes</taxon>
        <taxon>Pichiales</taxon>
        <taxon>Pichiaceae</taxon>
        <taxon>Pichia</taxon>
    </lineage>
</organism>
<dbReference type="Gene3D" id="2.30.29.30">
    <property type="entry name" value="Pleckstrin-homology domain (PH domain)/Phosphotyrosine-binding domain (PTB)"/>
    <property type="match status" value="1"/>
</dbReference>
<evidence type="ECO:0000256" key="6">
    <source>
        <dbReference type="SAM" id="Phobius"/>
    </source>
</evidence>
<evidence type="ECO:0000313" key="9">
    <source>
        <dbReference type="EMBL" id="TID29151.1"/>
    </source>
</evidence>
<dbReference type="InterPro" id="IPR042067">
    <property type="entry name" value="Sip3_PH"/>
</dbReference>
<dbReference type="PROSITE" id="PS50003">
    <property type="entry name" value="PH_DOMAIN"/>
    <property type="match status" value="1"/>
</dbReference>
<keyword evidence="10" id="KW-1185">Reference proteome</keyword>
<feature type="domain" description="PH" evidence="7">
    <location>
        <begin position="319"/>
        <end position="420"/>
    </location>
</feature>
<dbReference type="SUPFAM" id="SSF50729">
    <property type="entry name" value="PH domain-like"/>
    <property type="match status" value="1"/>
</dbReference>
<dbReference type="InterPro" id="IPR011993">
    <property type="entry name" value="PH-like_dom_sf"/>
</dbReference>
<dbReference type="GO" id="GO:0005737">
    <property type="term" value="C:cytoplasm"/>
    <property type="evidence" value="ECO:0007669"/>
    <property type="project" value="InterPro"/>
</dbReference>
<gene>
    <name evidence="9" type="ORF">CANINC_002108</name>
</gene>
<evidence type="ECO:0000256" key="1">
    <source>
        <dbReference type="ARBA" id="ARBA00004370"/>
    </source>
</evidence>
<feature type="transmembrane region" description="Helical" evidence="6">
    <location>
        <begin position="1005"/>
        <end position="1024"/>
    </location>
</feature>
<sequence>MSKSPPQQPQLNSVQSPTLSPNDDVAERLIRLVSVGLKEATMDSPSFRASLNFMHVAILQCSQTINSSISVLQKYAENWTNFINATNDVQNVFSQHLRSSQFISSDITKPCMNLFLEGQHIINDSSLSLLDVRDLSFANMRSIVESDIPKYLELRDNFDRIQTKYDIISGNFMQLPKHYDPSKTKDDALQLFEIRKQYIHVSMSLWTTIKHLEIKLSKASTDTTNFFWKSFDKRSTSYGAKLSDAIGLTDIVNAIKQLNLSADLQQTSSILLVNDLNRARSNAENGAHKLYSPSLDIKDYDTSIINNSNILLSQNEPKLMEKHGWVFIKSAKLSGKGDVWIKRWLFVKNEVFGFLSISPDGQYVQETDKIGVLLVDFKYWPSEDRKFCFKISSTDLNIIIQVETSAQLRSWLTVFHNVKETLSYSDSTSALKRYPPALPFLKLEPIVAIDLKLVDYIKQDPQIEKTAALIELQLSNLSLTTSIETPLRTSVTEKITLAHLYLTSSTVPSALTANFWGYVNWGLYFALNDVNKAVMVQQNNSISPNPSIHLRYPKCYPEELRIADAELRALFEAYVSENELTLLKFSGSWSPNSEQTLFCTIFVTTRNFYVYSHTCGLISIVPLPITNFLNSDIIESSNGTTLMKLYFVSGLLLKLQLYTTDANIIKSKFNYILSNQSSNNPDGIESQVQHLDEISKSYFAMKRNKKLQLVTGGGVRSDEYNDIDKITGVQIDVPTKANQVDLHPSLAEGNTEIKINYASEMNLVSMHVFNAPAKAVFHMLFGDESSLMQCTLPLFTSLIRVDRLTHSLWRCDSHQQLTRVVWSSSFKVPCAKQKIEAMNNNKYYNIIQETPYLKFILGIKRKIYVRFVIYSIDSKKCQVMVYYRIGDEKTNMLNWFTSRVTHQIMMFRAQALETRLQNAVAEFKDEHKKIATAIKNYGPITKYDSDAPTKEEELFQGYVNFVPIQVFSSFYFEMINIEIEKLLKSTFVFIRSVYNKITSFISTHIFFLSLLGGSLILNLILIGMSTRSYWRERTVAHHVKELVGDKHLIERAISITEIDELVYPDSANVSAYSGGSECFWRFAEAENLIAVAQNNPDEHGEREIQLSSKLLGLRIERNEVLTKLNLLNYMERELILKEWNNWVSSEVANCEHVKDSYPDYYIQIKAYCNQANDEMRYLYSNLL</sequence>
<dbReference type="Proteomes" id="UP000307173">
    <property type="component" value="Unassembled WGS sequence"/>
</dbReference>
<dbReference type="InterPro" id="IPR001849">
    <property type="entry name" value="PH_domain"/>
</dbReference>
<evidence type="ECO:0008006" key="11">
    <source>
        <dbReference type="Google" id="ProtNLM"/>
    </source>
</evidence>
<dbReference type="InterPro" id="IPR027267">
    <property type="entry name" value="AH/BAR_dom_sf"/>
</dbReference>
<dbReference type="SMART" id="SM00233">
    <property type="entry name" value="PH"/>
    <property type="match status" value="1"/>
</dbReference>
<evidence type="ECO:0000256" key="2">
    <source>
        <dbReference type="ARBA" id="ARBA00022692"/>
    </source>
</evidence>
<dbReference type="STRING" id="52247.A0A4V4NFT4"/>
<keyword evidence="4 6" id="KW-0472">Membrane</keyword>
<evidence type="ECO:0000259" key="7">
    <source>
        <dbReference type="PROSITE" id="PS50003"/>
    </source>
</evidence>
<accession>A0A4V4NFT4</accession>
<dbReference type="PANTHER" id="PTHR14248">
    <property type="entry name" value="CYCLIN Y, ISOFORM A"/>
    <property type="match status" value="1"/>
</dbReference>
<dbReference type="InterPro" id="IPR004148">
    <property type="entry name" value="BAR_dom"/>
</dbReference>
<comment type="caution">
    <text evidence="9">The sequence shown here is derived from an EMBL/GenBank/DDBJ whole genome shotgun (WGS) entry which is preliminary data.</text>
</comment>
<protein>
    <recommendedName>
        <fullName evidence="11">PH domain-containing protein</fullName>
    </recommendedName>
</protein>
<dbReference type="SUPFAM" id="SSF103657">
    <property type="entry name" value="BAR/IMD domain-like"/>
    <property type="match status" value="1"/>
</dbReference>
<evidence type="ECO:0000256" key="3">
    <source>
        <dbReference type="ARBA" id="ARBA00022989"/>
    </source>
</evidence>
<dbReference type="CDD" id="cd13280">
    <property type="entry name" value="PH_SIP3"/>
    <property type="match status" value="1"/>
</dbReference>
<proteinExistence type="predicted"/>